<name>A0ABX3A2Y1_9GAMM</name>
<evidence type="ECO:0000313" key="2">
    <source>
        <dbReference type="Proteomes" id="UP000094329"/>
    </source>
</evidence>
<evidence type="ECO:0000313" key="1">
    <source>
        <dbReference type="EMBL" id="ODN43234.1"/>
    </source>
</evidence>
<reference evidence="1 2" key="1">
    <citation type="submission" date="2016-08" db="EMBL/GenBank/DDBJ databases">
        <title>Draft genome sequence of Candidatus Piscirickettsia litoralis, from seawater.</title>
        <authorList>
            <person name="Wan X."/>
            <person name="Lee A.J."/>
            <person name="Hou S."/>
            <person name="Donachie S.P."/>
        </authorList>
    </citation>
    <scope>NUCLEOTIDE SEQUENCE [LARGE SCALE GENOMIC DNA]</scope>
    <source>
        <strain evidence="1 2">Y2</strain>
    </source>
</reference>
<protein>
    <submittedName>
        <fullName evidence="1">TrfA family protein</fullName>
    </submittedName>
</protein>
<proteinExistence type="predicted"/>
<organism evidence="1 2">
    <name type="scientific">Piscirickettsia litoralis</name>
    <dbReference type="NCBI Taxonomy" id="1891921"/>
    <lineage>
        <taxon>Bacteria</taxon>
        <taxon>Pseudomonadati</taxon>
        <taxon>Pseudomonadota</taxon>
        <taxon>Gammaproteobacteria</taxon>
        <taxon>Thiotrichales</taxon>
        <taxon>Piscirickettsiaceae</taxon>
        <taxon>Piscirickettsia</taxon>
    </lineage>
</organism>
<accession>A0ABX3A2Y1</accession>
<comment type="caution">
    <text evidence="1">The sequence shown here is derived from an EMBL/GenBank/DDBJ whole genome shotgun (WGS) entry which is preliminary data.</text>
</comment>
<sequence length="269" mass="30655">MWKQQKKKYIDTPNLKATIQTPEFHLRSSLFSVRNRSQKRKQYSSENMTATDHYNIKVSGEQLDQHDMAVLFSAFLAKDNNQSYNQELVVSLQQILRGLNTTDGSSQRRAINNSFQRFTEVTFDIVFGQEQFSTKQLSEFSYSAKTKAFTLSFSDEYAKLCAIDTLTTINIKERNSLPQGLTSWLYGYWSTFNQLPPLQIDELYKLCGSASSNTSTFKRSLTMALSTLENIGFIQPNWSISKPGFIFASKTTTTAITDSLPKTEEEIIA</sequence>
<dbReference type="EMBL" id="MDTU01000001">
    <property type="protein sequence ID" value="ODN43234.1"/>
    <property type="molecule type" value="Genomic_DNA"/>
</dbReference>
<gene>
    <name evidence="1" type="ORF">BGC07_10285</name>
</gene>
<keyword evidence="2" id="KW-1185">Reference proteome</keyword>
<dbReference type="Proteomes" id="UP000094329">
    <property type="component" value="Unassembled WGS sequence"/>
</dbReference>